<name>A0A9C9EN86_UNCW3</name>
<evidence type="ECO:0000313" key="3">
    <source>
        <dbReference type="EMBL" id="HEC79079.1"/>
    </source>
</evidence>
<organism evidence="3 4">
    <name type="scientific">candidate division WOR-3 bacterium</name>
    <dbReference type="NCBI Taxonomy" id="2052148"/>
    <lineage>
        <taxon>Bacteria</taxon>
        <taxon>Bacteria division WOR-3</taxon>
    </lineage>
</organism>
<keyword evidence="3" id="KW-0547">Nucleotide-binding</keyword>
<proteinExistence type="predicted"/>
<accession>A0A9C9EN86</accession>
<feature type="domain" description="AAA" evidence="1">
    <location>
        <begin position="17"/>
        <end position="145"/>
    </location>
</feature>
<dbReference type="InterPro" id="IPR041682">
    <property type="entry name" value="AAA_14"/>
</dbReference>
<evidence type="ECO:0000259" key="2">
    <source>
        <dbReference type="Pfam" id="PF13635"/>
    </source>
</evidence>
<dbReference type="InterPro" id="IPR027417">
    <property type="entry name" value="P-loop_NTPase"/>
</dbReference>
<keyword evidence="3" id="KW-0067">ATP-binding</keyword>
<dbReference type="Gene3D" id="3.40.50.300">
    <property type="entry name" value="P-loop containing nucleotide triphosphate hydrolases"/>
    <property type="match status" value="1"/>
</dbReference>
<dbReference type="AlphaFoldDB" id="A0A9C9EN86"/>
<dbReference type="Proteomes" id="UP000885826">
    <property type="component" value="Unassembled WGS sequence"/>
</dbReference>
<dbReference type="EMBL" id="DRIG01000086">
    <property type="protein sequence ID" value="HEC79079.1"/>
    <property type="molecule type" value="Genomic_DNA"/>
</dbReference>
<dbReference type="Pfam" id="PF13173">
    <property type="entry name" value="AAA_14"/>
    <property type="match status" value="1"/>
</dbReference>
<dbReference type="InterPro" id="IPR025420">
    <property type="entry name" value="DUF4143"/>
</dbReference>
<dbReference type="Pfam" id="PF13635">
    <property type="entry name" value="DUF4143"/>
    <property type="match status" value="1"/>
</dbReference>
<comment type="caution">
    <text evidence="3">The sequence shown here is derived from an EMBL/GenBank/DDBJ whole genome shotgun (WGS) entry which is preliminary data.</text>
</comment>
<feature type="domain" description="DUF4143" evidence="2">
    <location>
        <begin position="207"/>
        <end position="358"/>
    </location>
</feature>
<gene>
    <name evidence="3" type="ORF">ENI34_08075</name>
</gene>
<dbReference type="SUPFAM" id="SSF52540">
    <property type="entry name" value="P-loop containing nucleoside triphosphate hydrolases"/>
    <property type="match status" value="1"/>
</dbReference>
<evidence type="ECO:0000259" key="1">
    <source>
        <dbReference type="Pfam" id="PF13173"/>
    </source>
</evidence>
<dbReference type="GO" id="GO:0005524">
    <property type="term" value="F:ATP binding"/>
    <property type="evidence" value="ECO:0007669"/>
    <property type="project" value="UniProtKB-KW"/>
</dbReference>
<evidence type="ECO:0000313" key="4">
    <source>
        <dbReference type="Proteomes" id="UP000885826"/>
    </source>
</evidence>
<reference evidence="3" key="1">
    <citation type="journal article" date="2020" name="mSystems">
        <title>Genome- and Community-Level Interaction Insights into Carbon Utilization and Element Cycling Functions of Hydrothermarchaeota in Hydrothermal Sediment.</title>
        <authorList>
            <person name="Zhou Z."/>
            <person name="Liu Y."/>
            <person name="Xu W."/>
            <person name="Pan J."/>
            <person name="Luo Z.H."/>
            <person name="Li M."/>
        </authorList>
    </citation>
    <scope>NUCLEOTIDE SEQUENCE</scope>
    <source>
        <strain evidence="3">HyVt-388</strain>
    </source>
</reference>
<protein>
    <submittedName>
        <fullName evidence="3">ATP-binding protein</fullName>
    </submittedName>
</protein>
<sequence>MIKRKLFKELKAHLSRKEISFIVGPRQAGKTTLMLLLKDYLEKKGEKTLFLNLDIEEDKEFFSSQSRLVKKIELEIGEQKGFIFIDEIQRKENAGLFLKGIYDMNLPHKFITSGSGSVELKEKIHESLVGRKRLFELSTLSFEEFTNFRTEYKYENRLADFFSVESSRVYDLLEEYLNFGGYPRIVLEKELIEKRKVMNEIYQSYIERDIYYLLKIQKTEAFSNLAKVMAAQIGSLVNLSELSSTLGISVKTVKDYLWYLEKTFIIQRISPYFKNIRKEITKSPIFYFYDLGLRNFASGDFGGLKDMGFVFQNFVFNALKEKIKMSSSKICFWRTKDKAEVDFVIDSGKGLIPVEVKYKKLTIPKIPRALRSFVDKYKPGKALVVNLTLDTTIYINRTEILFIPFFRILENRLFESGAKVGSKD</sequence>
<dbReference type="PANTHER" id="PTHR43566">
    <property type="entry name" value="CONSERVED PROTEIN"/>
    <property type="match status" value="1"/>
</dbReference>
<dbReference type="PANTHER" id="PTHR43566:SF1">
    <property type="entry name" value="AAA+ ATPASE DOMAIN-CONTAINING PROTEIN"/>
    <property type="match status" value="1"/>
</dbReference>